<evidence type="ECO:0000256" key="1">
    <source>
        <dbReference type="ARBA" id="ARBA00022741"/>
    </source>
</evidence>
<organism evidence="5 6">
    <name type="scientific">[Mycobacterium] nativiensis</name>
    <dbReference type="NCBI Taxonomy" id="2855503"/>
    <lineage>
        <taxon>Bacteria</taxon>
        <taxon>Bacillati</taxon>
        <taxon>Actinomycetota</taxon>
        <taxon>Actinomycetes</taxon>
        <taxon>Mycobacteriales</taxon>
        <taxon>Mycobacteriaceae</taxon>
        <taxon>Mycolicibacter</taxon>
    </lineage>
</organism>
<evidence type="ECO:0000313" key="6">
    <source>
        <dbReference type="Proteomes" id="UP001298593"/>
    </source>
</evidence>
<dbReference type="SUPFAM" id="SSF55464">
    <property type="entry name" value="Origin of replication-binding domain, RBD-like"/>
    <property type="match status" value="1"/>
</dbReference>
<dbReference type="RefSeq" id="WP_329780597.1">
    <property type="nucleotide sequence ID" value="NZ_JAYJJU010000061.1"/>
</dbReference>
<feature type="domain" description="TrwC relaxase" evidence="4">
    <location>
        <begin position="13"/>
        <end position="319"/>
    </location>
</feature>
<keyword evidence="1" id="KW-0547">Nucleotide-binding</keyword>
<protein>
    <submittedName>
        <fullName evidence="5">MobF family relaxase</fullName>
    </submittedName>
</protein>
<feature type="region of interest" description="Disordered" evidence="3">
    <location>
        <begin position="895"/>
        <end position="949"/>
    </location>
</feature>
<dbReference type="PANTHER" id="PTHR43788:SF6">
    <property type="entry name" value="DNA HELICASE B"/>
    <property type="match status" value="1"/>
</dbReference>
<dbReference type="NCBIfam" id="NF041492">
    <property type="entry name" value="MobF"/>
    <property type="match status" value="1"/>
</dbReference>
<dbReference type="SUPFAM" id="SSF52540">
    <property type="entry name" value="P-loop containing nucleoside triphosphate hydrolases"/>
    <property type="match status" value="2"/>
</dbReference>
<evidence type="ECO:0000256" key="3">
    <source>
        <dbReference type="SAM" id="MobiDB-lite"/>
    </source>
</evidence>
<dbReference type="InterPro" id="IPR027417">
    <property type="entry name" value="P-loop_NTPase"/>
</dbReference>
<evidence type="ECO:0000256" key="2">
    <source>
        <dbReference type="ARBA" id="ARBA00022840"/>
    </source>
</evidence>
<dbReference type="EMBL" id="JAYJJU010000061">
    <property type="protein sequence ID" value="MEB3035143.1"/>
    <property type="molecule type" value="Genomic_DNA"/>
</dbReference>
<sequence>MLTLSRLSRSSIAYYEKTANEAKQAAMDRQAAGGGLGEYYTEGDTRVPTWIVTGDASQVAELTGLTDAQVAGGFADGDQVSAWLDDGIAPNGATGRAFTTGSVHGFDLTFAAPKSVSLVRALSTDLNEKVVAEAHMRAVKAAMDYLHQHAGYTRVHNPLTGNKDLQRLPGLTAIAYQHETSRCGDPHLHTHVILPNRQARADGVLVSIDSKSLHHEAKAAGIVYQSVLRHELHAERGFEFTTVGEHSGMAEIAGITKGCIKAWSQRSTRLREWARDNLVVVDGEPTAAQLQAAQKATRPRKPESLAWADLKEQWRADARGLEIDRAAHTEARRAHRGASRDLMVRPRLAQMVAGIDKAAFTRADLVELVGAMLPYDAPGSPRELIEKIVDTVGIRVSAQRERHHREGHEHYTVDAIIREEERIFEMIDEQDARTRIDVRRDDLGDLSADQARAVGNIASSPYLVQPLQAPAGAGKTHSLKALRAGAHRGGKKVLVVAPTGKAVDEAMRDGAGDDGMTVAKALQMVEADQLRVDRRTVIVVDEASMLGTPELKKLLSCATVGRAKIVLVGDPYQLSPVKARGGMFEYLCDELPWSQRLSEVWRMRTVEERDASLALRSGHGNRLRKTIGWYRKEGRLHTGDPIAMAQDATTSYITARAEGKDAAIICDRWEIADAINRRLHGTYTDETKPGVRVARDQDVRVGDIIISRNNDPSITVTPGAEHRRGDRIDQVRNGNRWRVAMADPAKGQIAAERLTDNARVIFEGDYLKEHITLGYATTLHAAQGITVGSSTKQGACFTVLSDQATRAMAYVGMTRGKDENHTFIYQSTRGEADHEHTQIASGDQIHTLRRGNKYAAAHYFRMILANDDRVRPMHAEAERSERDELPDMVAELLTRNDDRRQARAAEWQKHKADDRRRQARHEAVERAISDSMASRARNRGRDEGYGLEL</sequence>
<gene>
    <name evidence="5" type="primary">mobF</name>
    <name evidence="5" type="ORF">KV113_26765</name>
</gene>
<proteinExistence type="predicted"/>
<dbReference type="Pfam" id="PF13604">
    <property type="entry name" value="AAA_30"/>
    <property type="match status" value="1"/>
</dbReference>
<dbReference type="CDD" id="cd17933">
    <property type="entry name" value="DEXSc_RecD-like"/>
    <property type="match status" value="1"/>
</dbReference>
<feature type="compositionally biased region" description="Basic and acidic residues" evidence="3">
    <location>
        <begin position="895"/>
        <end position="928"/>
    </location>
</feature>
<dbReference type="Gene3D" id="3.40.50.300">
    <property type="entry name" value="P-loop containing nucleotide triphosphate hydrolases"/>
    <property type="match status" value="2"/>
</dbReference>
<dbReference type="InterPro" id="IPR014862">
    <property type="entry name" value="TrwC"/>
</dbReference>
<keyword evidence="6" id="KW-1185">Reference proteome</keyword>
<keyword evidence="2" id="KW-0067">ATP-binding</keyword>
<dbReference type="InterPro" id="IPR050534">
    <property type="entry name" value="Coronavir_polyprotein_1ab"/>
</dbReference>
<evidence type="ECO:0000313" key="5">
    <source>
        <dbReference type="EMBL" id="MEB3035143.1"/>
    </source>
</evidence>
<feature type="compositionally biased region" description="Basic and acidic residues" evidence="3">
    <location>
        <begin position="939"/>
        <end position="949"/>
    </location>
</feature>
<comment type="caution">
    <text evidence="5">The sequence shown here is derived from an EMBL/GenBank/DDBJ whole genome shotgun (WGS) entry which is preliminary data.</text>
</comment>
<name>A0ABU5Y4M8_9MYCO</name>
<dbReference type="PANTHER" id="PTHR43788">
    <property type="entry name" value="DNA2/NAM7 HELICASE FAMILY MEMBER"/>
    <property type="match status" value="1"/>
</dbReference>
<dbReference type="Pfam" id="PF08751">
    <property type="entry name" value="TrwC"/>
    <property type="match status" value="1"/>
</dbReference>
<reference evidence="5 6" key="1">
    <citation type="submission" date="2023-12" db="EMBL/GenBank/DDBJ databases">
        <title>Description of new species of Mycobacterium terrae complex isolated from sewage at the Sao Paulo Zoological Park Foundation in Brazil.</title>
        <authorList>
            <person name="Romagnoli C.L."/>
            <person name="Conceicao E.C."/>
            <person name="Machado E."/>
            <person name="Barreto L.B.P.F."/>
            <person name="Sharma A."/>
            <person name="Silva N.M."/>
            <person name="Marques L.E."/>
            <person name="Juliana M.A."/>
            <person name="Lourenco M.C.S."/>
            <person name="Digiampietri L.A."/>
            <person name="Suffys P.N."/>
            <person name="Viana-Niero C."/>
        </authorList>
    </citation>
    <scope>NUCLEOTIDE SEQUENCE [LARGE SCALE GENOMIC DNA]</scope>
    <source>
        <strain evidence="5 6">MYC340</strain>
    </source>
</reference>
<dbReference type="Gene3D" id="2.30.30.940">
    <property type="match status" value="1"/>
</dbReference>
<accession>A0ABU5Y4M8</accession>
<dbReference type="Proteomes" id="UP001298593">
    <property type="component" value="Unassembled WGS sequence"/>
</dbReference>
<evidence type="ECO:0000259" key="4">
    <source>
        <dbReference type="Pfam" id="PF08751"/>
    </source>
</evidence>